<evidence type="ECO:0000313" key="3">
    <source>
        <dbReference type="Proteomes" id="UP000469325"/>
    </source>
</evidence>
<keyword evidence="1" id="KW-0812">Transmembrane</keyword>
<organism evidence="2 3">
    <name type="scientific">Olsenella porci</name>
    <dbReference type="NCBI Taxonomy" id="2652279"/>
    <lineage>
        <taxon>Bacteria</taxon>
        <taxon>Bacillati</taxon>
        <taxon>Actinomycetota</taxon>
        <taxon>Coriobacteriia</taxon>
        <taxon>Coriobacteriales</taxon>
        <taxon>Atopobiaceae</taxon>
        <taxon>Olsenella</taxon>
    </lineage>
</organism>
<evidence type="ECO:0000256" key="1">
    <source>
        <dbReference type="SAM" id="Phobius"/>
    </source>
</evidence>
<keyword evidence="1" id="KW-1133">Transmembrane helix</keyword>
<name>A0A6N7XS20_9ACTN</name>
<proteinExistence type="predicted"/>
<keyword evidence="3" id="KW-1185">Reference proteome</keyword>
<gene>
    <name evidence="2" type="ORF">FYJ68_06875</name>
</gene>
<feature type="transmembrane region" description="Helical" evidence="1">
    <location>
        <begin position="97"/>
        <end position="119"/>
    </location>
</feature>
<feature type="transmembrane region" description="Helical" evidence="1">
    <location>
        <begin position="12"/>
        <end position="41"/>
    </location>
</feature>
<dbReference type="RefSeq" id="WP_154435358.1">
    <property type="nucleotide sequence ID" value="NZ_VUNC01000005.1"/>
</dbReference>
<dbReference type="AlphaFoldDB" id="A0A6N7XS20"/>
<evidence type="ECO:0000313" key="2">
    <source>
        <dbReference type="EMBL" id="MST72826.1"/>
    </source>
</evidence>
<dbReference type="EMBL" id="VUNC01000005">
    <property type="protein sequence ID" value="MST72826.1"/>
    <property type="molecule type" value="Genomic_DNA"/>
</dbReference>
<protein>
    <submittedName>
        <fullName evidence="2">Uncharacterized protein</fullName>
    </submittedName>
</protein>
<feature type="transmembrane region" description="Helical" evidence="1">
    <location>
        <begin position="125"/>
        <end position="145"/>
    </location>
</feature>
<feature type="transmembrane region" description="Helical" evidence="1">
    <location>
        <begin position="61"/>
        <end position="85"/>
    </location>
</feature>
<keyword evidence="1" id="KW-0472">Membrane</keyword>
<reference evidence="2 3" key="1">
    <citation type="submission" date="2019-08" db="EMBL/GenBank/DDBJ databases">
        <title>In-depth cultivation of the pig gut microbiome towards novel bacterial diversity and tailored functional studies.</title>
        <authorList>
            <person name="Wylensek D."/>
            <person name="Hitch T.C.A."/>
            <person name="Clavel T."/>
        </authorList>
    </citation>
    <scope>NUCLEOTIDE SEQUENCE [LARGE SCALE GENOMIC DNA]</scope>
    <source>
        <strain evidence="2 3">CA-Schmier-601-WT-1</strain>
    </source>
</reference>
<sequence>MRYMGSGGRPIVQSFLGVVSLVVLVVSIVVLAAAIAHFAFGLDVLGGLGNVLFGGKGVLDAGAPAVALVFVVNLIAAAVSGALGLRASRRRRFALPAAVSAAAWLTLSVVGIGFTVFVGGIVGSVPAYVCNIAAAILCVFLGLAVNAEA</sequence>
<accession>A0A6N7XS20</accession>
<dbReference type="Proteomes" id="UP000469325">
    <property type="component" value="Unassembled WGS sequence"/>
</dbReference>
<comment type="caution">
    <text evidence="2">The sequence shown here is derived from an EMBL/GenBank/DDBJ whole genome shotgun (WGS) entry which is preliminary data.</text>
</comment>